<proteinExistence type="predicted"/>
<evidence type="ECO:0000313" key="2">
    <source>
        <dbReference type="EMBL" id="MDQ0642290.1"/>
    </source>
</evidence>
<reference evidence="2 3" key="1">
    <citation type="submission" date="2023-07" db="EMBL/GenBank/DDBJ databases">
        <title>Comparative genomics of wheat-associated soil bacteria to identify genetic determinants of phenazine resistance.</title>
        <authorList>
            <person name="Mouncey N."/>
        </authorList>
    </citation>
    <scope>NUCLEOTIDE SEQUENCE [LARGE SCALE GENOMIC DNA]</scope>
    <source>
        <strain evidence="2 3">W2I7</strain>
    </source>
</reference>
<dbReference type="RefSeq" id="WP_307357887.1">
    <property type="nucleotide sequence ID" value="NZ_JAUSXK010000001.1"/>
</dbReference>
<accession>A0ABU0P4N5</accession>
<keyword evidence="1" id="KW-0812">Transmembrane</keyword>
<evidence type="ECO:0000256" key="1">
    <source>
        <dbReference type="SAM" id="Phobius"/>
    </source>
</evidence>
<name>A0ABU0P4N5_9MICO</name>
<feature type="transmembrane region" description="Helical" evidence="1">
    <location>
        <begin position="28"/>
        <end position="48"/>
    </location>
</feature>
<feature type="transmembrane region" description="Helical" evidence="1">
    <location>
        <begin position="5"/>
        <end position="22"/>
    </location>
</feature>
<keyword evidence="3" id="KW-1185">Reference proteome</keyword>
<comment type="caution">
    <text evidence="2">The sequence shown here is derived from an EMBL/GenBank/DDBJ whole genome shotgun (WGS) entry which is preliminary data.</text>
</comment>
<evidence type="ECO:0000313" key="3">
    <source>
        <dbReference type="Proteomes" id="UP001239085"/>
    </source>
</evidence>
<keyword evidence="1" id="KW-1133">Transmembrane helix</keyword>
<dbReference type="EMBL" id="JAUSXK010000001">
    <property type="protein sequence ID" value="MDQ0642290.1"/>
    <property type="molecule type" value="Genomic_DNA"/>
</dbReference>
<organism evidence="2 3">
    <name type="scientific">Microbacterium murale</name>
    <dbReference type="NCBI Taxonomy" id="1081040"/>
    <lineage>
        <taxon>Bacteria</taxon>
        <taxon>Bacillati</taxon>
        <taxon>Actinomycetota</taxon>
        <taxon>Actinomycetes</taxon>
        <taxon>Micrococcales</taxon>
        <taxon>Microbacteriaceae</taxon>
        <taxon>Microbacterium</taxon>
    </lineage>
</organism>
<gene>
    <name evidence="2" type="ORF">QFZ46_000450</name>
</gene>
<protein>
    <submittedName>
        <fullName evidence="2">Uncharacterized protein</fullName>
    </submittedName>
</protein>
<dbReference type="Proteomes" id="UP001239085">
    <property type="component" value="Unassembled WGS sequence"/>
</dbReference>
<keyword evidence="1" id="KW-0472">Membrane</keyword>
<sequence length="69" mass="7335">MILSFIVYLVLFVGGIVLMGISHGLPDFQALVFCAGLAAFCLSMAWIMRAGRSGATRRSDNWDGGPAAN</sequence>